<dbReference type="EMBL" id="JADYXP020000027">
    <property type="protein sequence ID" value="KAL0099763.1"/>
    <property type="molecule type" value="Genomic_DNA"/>
</dbReference>
<protein>
    <submittedName>
        <fullName evidence="2">Uncharacterized protein</fullName>
    </submittedName>
</protein>
<dbReference type="AlphaFoldDB" id="A0AAW2E7W4"/>
<gene>
    <name evidence="2" type="ORF">PUN28_019877</name>
</gene>
<evidence type="ECO:0000313" key="3">
    <source>
        <dbReference type="Proteomes" id="UP001430953"/>
    </source>
</evidence>
<reference evidence="2 3" key="1">
    <citation type="submission" date="2023-03" db="EMBL/GenBank/DDBJ databases">
        <title>High recombination rates correlate with genetic variation in Cardiocondyla obscurior ants.</title>
        <authorList>
            <person name="Errbii M."/>
        </authorList>
    </citation>
    <scope>NUCLEOTIDE SEQUENCE [LARGE SCALE GENOMIC DNA]</scope>
    <source>
        <strain evidence="2">Alpha-2009</strain>
        <tissue evidence="2">Whole body</tissue>
    </source>
</reference>
<organism evidence="2 3">
    <name type="scientific">Cardiocondyla obscurior</name>
    <dbReference type="NCBI Taxonomy" id="286306"/>
    <lineage>
        <taxon>Eukaryota</taxon>
        <taxon>Metazoa</taxon>
        <taxon>Ecdysozoa</taxon>
        <taxon>Arthropoda</taxon>
        <taxon>Hexapoda</taxon>
        <taxon>Insecta</taxon>
        <taxon>Pterygota</taxon>
        <taxon>Neoptera</taxon>
        <taxon>Endopterygota</taxon>
        <taxon>Hymenoptera</taxon>
        <taxon>Apocrita</taxon>
        <taxon>Aculeata</taxon>
        <taxon>Formicoidea</taxon>
        <taxon>Formicidae</taxon>
        <taxon>Myrmicinae</taxon>
        <taxon>Cardiocondyla</taxon>
    </lineage>
</organism>
<evidence type="ECO:0000256" key="1">
    <source>
        <dbReference type="SAM" id="MobiDB-lite"/>
    </source>
</evidence>
<evidence type="ECO:0000313" key="2">
    <source>
        <dbReference type="EMBL" id="KAL0099763.1"/>
    </source>
</evidence>
<sequence length="132" mass="15294">MLHRSRSISHGFNRTMARGRGSSRYGFHGSQLSTGRPRSRYTPPAKKRSLRGIDDPPDVIPDRKARIASIRRSQKNRRDRKAPLACPSSYTITLNPYCNSLEGTENRYVRKNRLINWIVNFFLLYRCVIEAN</sequence>
<proteinExistence type="predicted"/>
<dbReference type="Proteomes" id="UP001430953">
    <property type="component" value="Unassembled WGS sequence"/>
</dbReference>
<feature type="region of interest" description="Disordered" evidence="1">
    <location>
        <begin position="1"/>
        <end position="61"/>
    </location>
</feature>
<comment type="caution">
    <text evidence="2">The sequence shown here is derived from an EMBL/GenBank/DDBJ whole genome shotgun (WGS) entry which is preliminary data.</text>
</comment>
<name>A0AAW2E7W4_9HYME</name>
<accession>A0AAW2E7W4</accession>
<keyword evidence="3" id="KW-1185">Reference proteome</keyword>